<evidence type="ECO:0008006" key="4">
    <source>
        <dbReference type="Google" id="ProtNLM"/>
    </source>
</evidence>
<dbReference type="Proteomes" id="UP000295361">
    <property type="component" value="Unassembled WGS sequence"/>
</dbReference>
<dbReference type="InParanoid" id="A0A4R6QHH5"/>
<sequence>MPRTQRQHFLSVAVRASLGSGLFVLATGLVACGPTVQAPSAERPAVTGAPLVQGPDRDPSVPMAAAVFAAQDSAKAAPPNPVASPQKPLTNAEESAAMPMAGQVNNHSGPSTKAAK</sequence>
<keyword evidence="3" id="KW-1185">Reference proteome</keyword>
<proteinExistence type="predicted"/>
<evidence type="ECO:0000313" key="2">
    <source>
        <dbReference type="EMBL" id="TDP61464.1"/>
    </source>
</evidence>
<accession>A0A4R6QHH5</accession>
<feature type="compositionally biased region" description="Polar residues" evidence="1">
    <location>
        <begin position="103"/>
        <end position="116"/>
    </location>
</feature>
<evidence type="ECO:0000313" key="3">
    <source>
        <dbReference type="Proteomes" id="UP000295361"/>
    </source>
</evidence>
<dbReference type="EMBL" id="SNXS01000012">
    <property type="protein sequence ID" value="TDP61464.1"/>
    <property type="molecule type" value="Genomic_DNA"/>
</dbReference>
<comment type="caution">
    <text evidence="2">The sequence shown here is derived from an EMBL/GenBank/DDBJ whole genome shotgun (WGS) entry which is preliminary data.</text>
</comment>
<dbReference type="AlphaFoldDB" id="A0A4R6QHH5"/>
<dbReference type="RefSeq" id="WP_133703554.1">
    <property type="nucleotide sequence ID" value="NZ_SNXS01000012.1"/>
</dbReference>
<reference evidence="2 3" key="1">
    <citation type="submission" date="2019-03" db="EMBL/GenBank/DDBJ databases">
        <title>Genomic Encyclopedia of Type Strains, Phase IV (KMG-IV): sequencing the most valuable type-strain genomes for metagenomic binning, comparative biology and taxonomic classification.</title>
        <authorList>
            <person name="Goeker M."/>
        </authorList>
    </citation>
    <scope>NUCLEOTIDE SEQUENCE [LARGE SCALE GENOMIC DNA]</scope>
    <source>
        <strain evidence="2 3">DSM 16998</strain>
    </source>
</reference>
<dbReference type="PROSITE" id="PS51257">
    <property type="entry name" value="PROKAR_LIPOPROTEIN"/>
    <property type="match status" value="1"/>
</dbReference>
<gene>
    <name evidence="2" type="ORF">DES47_11213</name>
</gene>
<feature type="region of interest" description="Disordered" evidence="1">
    <location>
        <begin position="40"/>
        <end position="116"/>
    </location>
</feature>
<organism evidence="2 3">
    <name type="scientific">Roseateles toxinivorans</name>
    <dbReference type="NCBI Taxonomy" id="270368"/>
    <lineage>
        <taxon>Bacteria</taxon>
        <taxon>Pseudomonadati</taxon>
        <taxon>Pseudomonadota</taxon>
        <taxon>Betaproteobacteria</taxon>
        <taxon>Burkholderiales</taxon>
        <taxon>Sphaerotilaceae</taxon>
        <taxon>Roseateles</taxon>
    </lineage>
</organism>
<protein>
    <recommendedName>
        <fullName evidence="4">Lipoprotein</fullName>
    </recommendedName>
</protein>
<name>A0A4R6QHH5_9BURK</name>
<evidence type="ECO:0000256" key="1">
    <source>
        <dbReference type="SAM" id="MobiDB-lite"/>
    </source>
</evidence>